<keyword evidence="6" id="KW-0804">Transcription</keyword>
<dbReference type="SMART" id="SM00066">
    <property type="entry name" value="GAL4"/>
    <property type="match status" value="1"/>
</dbReference>
<dbReference type="PANTHER" id="PTHR47540">
    <property type="entry name" value="THIAMINE REPRESSIBLE GENES REGULATORY PROTEIN THI5"/>
    <property type="match status" value="1"/>
</dbReference>
<dbReference type="InterPro" id="IPR007219">
    <property type="entry name" value="XnlR_reg_dom"/>
</dbReference>
<dbReference type="PROSITE" id="PS50048">
    <property type="entry name" value="ZN2_CY6_FUNGAL_2"/>
    <property type="match status" value="1"/>
</dbReference>
<dbReference type="InterPro" id="IPR051711">
    <property type="entry name" value="Stress_Response_Reg"/>
</dbReference>
<dbReference type="InterPro" id="IPR001138">
    <property type="entry name" value="Zn2Cys6_DnaBD"/>
</dbReference>
<evidence type="ECO:0000313" key="10">
    <source>
        <dbReference type="EMBL" id="KAL2833813.1"/>
    </source>
</evidence>
<keyword evidence="5" id="KW-0238">DNA-binding</keyword>
<reference evidence="10 11" key="1">
    <citation type="submission" date="2024-07" db="EMBL/GenBank/DDBJ databases">
        <title>Section-level genome sequencing and comparative genomics of Aspergillus sections Usti and Cavernicolus.</title>
        <authorList>
            <consortium name="Lawrence Berkeley National Laboratory"/>
            <person name="Nybo J.L."/>
            <person name="Vesth T.C."/>
            <person name="Theobald S."/>
            <person name="Frisvad J.C."/>
            <person name="Larsen T.O."/>
            <person name="Kjaerboelling I."/>
            <person name="Rothschild-Mancinelli K."/>
            <person name="Lyhne E.K."/>
            <person name="Kogle M.E."/>
            <person name="Barry K."/>
            <person name="Clum A."/>
            <person name="Na H."/>
            <person name="Ledsgaard L."/>
            <person name="Lin J."/>
            <person name="Lipzen A."/>
            <person name="Kuo A."/>
            <person name="Riley R."/>
            <person name="Mondo S."/>
            <person name="LaButti K."/>
            <person name="Haridas S."/>
            <person name="Pangalinan J."/>
            <person name="Salamov A.A."/>
            <person name="Simmons B.A."/>
            <person name="Magnuson J.K."/>
            <person name="Chen J."/>
            <person name="Drula E."/>
            <person name="Henrissat B."/>
            <person name="Wiebenga A."/>
            <person name="Lubbers R.J."/>
            <person name="Gomes A.C."/>
            <person name="Makela M.R."/>
            <person name="Stajich J."/>
            <person name="Grigoriev I.V."/>
            <person name="Mortensen U.H."/>
            <person name="De vries R.P."/>
            <person name="Baker S.E."/>
            <person name="Andersen M.R."/>
        </authorList>
    </citation>
    <scope>NUCLEOTIDE SEQUENCE [LARGE SCALE GENOMIC DNA]</scope>
    <source>
        <strain evidence="10 11">CBS 600.67</strain>
    </source>
</reference>
<sequence>MSCTSCRQRKIKCDKENPCSQCISSFYDCIYPESSRKRKRKLPLERIDSLESRLRAMESYIPPRAATLPVASSPVNSSTPNASSETVLASSNGNTASAEIGNGNVYHLDDHDEVEFQGQSADRSFMQCLRSKLSEWPGGDMTRRQFPSRASGPTFFEPEDLSSDGVTLPTKALAARLVEAAMDAQILLYIVHRPSFEISFNLVYSLDQSDYSAREKKFLPLLYAILAYGSLFIDPSSDGLGQDELVSQGSKFYAKSRQLQDIAECRDITSLQAIVFMNLFLLSSNRTSTCYTYLSASLSIALRMGLHRSLKTDQNLISQEMRKRLFWTLYLLVNEVAAFCGMPKLLDDDEIDQELPTEANDKYIEKNQIYPQPQNEICYISGANAYKQLLMVRDRVTKYVYPVRGLSATRSNGLPSHAVSLETIGGIQDDLDRWVKNIPRGYRLGTSSTETRLMRAQYILAMLYAHVQLYLYRPFLHYAVEARHQNSTPLAGISPYATASVQASENVIALCEEMYGRGLLNGDYWPVTRMLVSSIATILYFIVAPRTLYEADVLFKTLAAGRRILSRLAEHSCPANRGKVILTVTISTLPMDFQYVRDRLLNLDGEVPAGYQSGQTSRLASKTFSLSPKPSADRPWLDSAAASWEKGPGRNLDSLNASNNSQSNPRPQHSSSPTIPSPKTLIETSECCKSHGTSSGSSHQPIIVNTDVPDMTLMGSQSHLQNQHSDALGDINQDEFLQAQPLSFRQGSMDDSWANAFNMDSVNQSEDFQSLVMGLDDIGQILDLESWL</sequence>
<evidence type="ECO:0000256" key="8">
    <source>
        <dbReference type="SAM" id="MobiDB-lite"/>
    </source>
</evidence>
<dbReference type="CDD" id="cd00067">
    <property type="entry name" value="GAL4"/>
    <property type="match status" value="1"/>
</dbReference>
<comment type="caution">
    <text evidence="10">The sequence shown here is derived from an EMBL/GenBank/DDBJ whole genome shotgun (WGS) entry which is preliminary data.</text>
</comment>
<dbReference type="Gene3D" id="4.10.240.10">
    <property type="entry name" value="Zn(2)-C6 fungal-type DNA-binding domain"/>
    <property type="match status" value="1"/>
</dbReference>
<evidence type="ECO:0000256" key="1">
    <source>
        <dbReference type="ARBA" id="ARBA00004123"/>
    </source>
</evidence>
<dbReference type="EMBL" id="JBFXLS010000003">
    <property type="protein sequence ID" value="KAL2833813.1"/>
    <property type="molecule type" value="Genomic_DNA"/>
</dbReference>
<evidence type="ECO:0000256" key="6">
    <source>
        <dbReference type="ARBA" id="ARBA00023163"/>
    </source>
</evidence>
<evidence type="ECO:0000256" key="7">
    <source>
        <dbReference type="ARBA" id="ARBA00023242"/>
    </source>
</evidence>
<evidence type="ECO:0000313" key="11">
    <source>
        <dbReference type="Proteomes" id="UP001610335"/>
    </source>
</evidence>
<keyword evidence="7" id="KW-0539">Nucleus</keyword>
<dbReference type="InterPro" id="IPR036864">
    <property type="entry name" value="Zn2-C6_fun-type_DNA-bd_sf"/>
</dbReference>
<evidence type="ECO:0000256" key="5">
    <source>
        <dbReference type="ARBA" id="ARBA00023125"/>
    </source>
</evidence>
<keyword evidence="11" id="KW-1185">Reference proteome</keyword>
<accession>A0ABR4J1A0</accession>
<name>A0ABR4J1A0_9EURO</name>
<dbReference type="Proteomes" id="UP001610335">
    <property type="component" value="Unassembled WGS sequence"/>
</dbReference>
<protein>
    <submittedName>
        <fullName evidence="10">Fungal-specific transcription factor domain-containing protein</fullName>
    </submittedName>
</protein>
<keyword evidence="4" id="KW-0805">Transcription regulation</keyword>
<evidence type="ECO:0000256" key="3">
    <source>
        <dbReference type="ARBA" id="ARBA00022833"/>
    </source>
</evidence>
<evidence type="ECO:0000256" key="2">
    <source>
        <dbReference type="ARBA" id="ARBA00022723"/>
    </source>
</evidence>
<dbReference type="PANTHER" id="PTHR47540:SF1">
    <property type="entry name" value="ACTIVATOR OF STRESS GENES 1-RELATED"/>
    <property type="match status" value="1"/>
</dbReference>
<evidence type="ECO:0000256" key="4">
    <source>
        <dbReference type="ARBA" id="ARBA00023015"/>
    </source>
</evidence>
<proteinExistence type="predicted"/>
<dbReference type="CDD" id="cd12148">
    <property type="entry name" value="fungal_TF_MHR"/>
    <property type="match status" value="1"/>
</dbReference>
<gene>
    <name evidence="10" type="ORF">BDW59DRAFT_138190</name>
</gene>
<dbReference type="SMART" id="SM00906">
    <property type="entry name" value="Fungal_trans"/>
    <property type="match status" value="1"/>
</dbReference>
<feature type="region of interest" description="Disordered" evidence="8">
    <location>
        <begin position="612"/>
        <end position="680"/>
    </location>
</feature>
<feature type="compositionally biased region" description="Polar residues" evidence="8">
    <location>
        <begin position="612"/>
        <end position="628"/>
    </location>
</feature>
<organism evidence="10 11">
    <name type="scientific">Aspergillus cavernicola</name>
    <dbReference type="NCBI Taxonomy" id="176166"/>
    <lineage>
        <taxon>Eukaryota</taxon>
        <taxon>Fungi</taxon>
        <taxon>Dikarya</taxon>
        <taxon>Ascomycota</taxon>
        <taxon>Pezizomycotina</taxon>
        <taxon>Eurotiomycetes</taxon>
        <taxon>Eurotiomycetidae</taxon>
        <taxon>Eurotiales</taxon>
        <taxon>Aspergillaceae</taxon>
        <taxon>Aspergillus</taxon>
        <taxon>Aspergillus subgen. Nidulantes</taxon>
    </lineage>
</organism>
<feature type="compositionally biased region" description="Polar residues" evidence="8">
    <location>
        <begin position="653"/>
        <end position="674"/>
    </location>
</feature>
<dbReference type="Pfam" id="PF04082">
    <property type="entry name" value="Fungal_trans"/>
    <property type="match status" value="1"/>
</dbReference>
<comment type="subcellular location">
    <subcellularLocation>
        <location evidence="1">Nucleus</location>
    </subcellularLocation>
</comment>
<evidence type="ECO:0000259" key="9">
    <source>
        <dbReference type="PROSITE" id="PS50048"/>
    </source>
</evidence>
<dbReference type="PROSITE" id="PS00463">
    <property type="entry name" value="ZN2_CY6_FUNGAL_1"/>
    <property type="match status" value="1"/>
</dbReference>
<feature type="domain" description="Zn(2)-C6 fungal-type" evidence="9">
    <location>
        <begin position="2"/>
        <end position="31"/>
    </location>
</feature>
<dbReference type="Pfam" id="PF00172">
    <property type="entry name" value="Zn_clus"/>
    <property type="match status" value="1"/>
</dbReference>
<keyword evidence="3" id="KW-0862">Zinc</keyword>
<keyword evidence="2" id="KW-0479">Metal-binding</keyword>
<dbReference type="SUPFAM" id="SSF57701">
    <property type="entry name" value="Zn2/Cys6 DNA-binding domain"/>
    <property type="match status" value="1"/>
</dbReference>